<evidence type="ECO:0000256" key="9">
    <source>
        <dbReference type="ARBA" id="ARBA00023136"/>
    </source>
</evidence>
<dbReference type="SUPFAM" id="SSF53448">
    <property type="entry name" value="Nucleotide-diphospho-sugar transferases"/>
    <property type="match status" value="1"/>
</dbReference>
<comment type="similarity">
    <text evidence="3">Belongs to the MNN1/MNT family.</text>
</comment>
<evidence type="ECO:0000256" key="4">
    <source>
        <dbReference type="ARBA" id="ARBA00022679"/>
    </source>
</evidence>
<feature type="chain" id="PRO_5040745813" evidence="11">
    <location>
        <begin position="28"/>
        <end position="576"/>
    </location>
</feature>
<accession>A0A9W7SYQ5</accession>
<feature type="signal peptide" evidence="11">
    <location>
        <begin position="1"/>
        <end position="27"/>
    </location>
</feature>
<feature type="compositionally biased region" description="Low complexity" evidence="10">
    <location>
        <begin position="99"/>
        <end position="113"/>
    </location>
</feature>
<evidence type="ECO:0000256" key="5">
    <source>
        <dbReference type="ARBA" id="ARBA00022692"/>
    </source>
</evidence>
<dbReference type="Proteomes" id="UP001138500">
    <property type="component" value="Unassembled WGS sequence"/>
</dbReference>
<evidence type="ECO:0000256" key="10">
    <source>
        <dbReference type="SAM" id="MobiDB-lite"/>
    </source>
</evidence>
<dbReference type="PANTHER" id="PTHR31646:SF1">
    <property type="entry name" value="ALPHA-1,2-MANNOSYLTRANSFERASE MNN2"/>
    <property type="match status" value="1"/>
</dbReference>
<dbReference type="OrthoDB" id="430354at2759"/>
<keyword evidence="5" id="KW-0812">Transmembrane</keyword>
<dbReference type="GO" id="GO:0000139">
    <property type="term" value="C:Golgi membrane"/>
    <property type="evidence" value="ECO:0007669"/>
    <property type="project" value="UniProtKB-SubCell"/>
</dbReference>
<evidence type="ECO:0000256" key="6">
    <source>
        <dbReference type="ARBA" id="ARBA00022968"/>
    </source>
</evidence>
<evidence type="ECO:0000256" key="8">
    <source>
        <dbReference type="ARBA" id="ARBA00023034"/>
    </source>
</evidence>
<keyword evidence="7" id="KW-1133">Transmembrane helix</keyword>
<evidence type="ECO:0000256" key="3">
    <source>
        <dbReference type="ARBA" id="ARBA00009105"/>
    </source>
</evidence>
<keyword evidence="11" id="KW-0732">Signal</keyword>
<evidence type="ECO:0000256" key="7">
    <source>
        <dbReference type="ARBA" id="ARBA00022989"/>
    </source>
</evidence>
<evidence type="ECO:0000313" key="12">
    <source>
        <dbReference type="EMBL" id="KAH9843360.1"/>
    </source>
</evidence>
<keyword evidence="8" id="KW-0333">Golgi apparatus</keyword>
<comment type="pathway">
    <text evidence="2">Protein modification; protein glycosylation.</text>
</comment>
<comment type="caution">
    <text evidence="12">The sequence shown here is derived from an EMBL/GenBank/DDBJ whole genome shotgun (WGS) entry which is preliminary data.</text>
</comment>
<evidence type="ECO:0000256" key="1">
    <source>
        <dbReference type="ARBA" id="ARBA00004323"/>
    </source>
</evidence>
<dbReference type="InterPro" id="IPR029044">
    <property type="entry name" value="Nucleotide-diphossugar_trans"/>
</dbReference>
<dbReference type="EMBL" id="RIBY02000380">
    <property type="protein sequence ID" value="KAH9843360.1"/>
    <property type="molecule type" value="Genomic_DNA"/>
</dbReference>
<gene>
    <name evidence="12" type="ORF">Tdes44962_MAKER07488</name>
</gene>
<protein>
    <submittedName>
        <fullName evidence="12">Glycosyltransferase family 71 protein</fullName>
    </submittedName>
</protein>
<reference evidence="12 13" key="2">
    <citation type="journal article" date="2021" name="Curr. Genet.">
        <title>Genetic response to nitrogen starvation in the aggressive Eucalyptus foliar pathogen Teratosphaeria destructans.</title>
        <authorList>
            <person name="Havenga M."/>
            <person name="Wingfield B.D."/>
            <person name="Wingfield M.J."/>
            <person name="Dreyer L.L."/>
            <person name="Roets F."/>
            <person name="Aylward J."/>
        </authorList>
    </citation>
    <scope>NUCLEOTIDE SEQUENCE [LARGE SCALE GENOMIC DNA]</scope>
    <source>
        <strain evidence="12">CMW44962</strain>
    </source>
</reference>
<feature type="region of interest" description="Disordered" evidence="10">
    <location>
        <begin position="36"/>
        <end position="113"/>
    </location>
</feature>
<dbReference type="GO" id="GO:0046354">
    <property type="term" value="P:mannan biosynthetic process"/>
    <property type="evidence" value="ECO:0007669"/>
    <property type="project" value="TreeGrafter"/>
</dbReference>
<evidence type="ECO:0000256" key="11">
    <source>
        <dbReference type="SAM" id="SignalP"/>
    </source>
</evidence>
<comment type="subcellular location">
    <subcellularLocation>
        <location evidence="1">Golgi apparatus membrane</location>
        <topology evidence="1">Single-pass type II membrane protein</topology>
    </subcellularLocation>
</comment>
<organism evidence="12 13">
    <name type="scientific">Teratosphaeria destructans</name>
    <dbReference type="NCBI Taxonomy" id="418781"/>
    <lineage>
        <taxon>Eukaryota</taxon>
        <taxon>Fungi</taxon>
        <taxon>Dikarya</taxon>
        <taxon>Ascomycota</taxon>
        <taxon>Pezizomycotina</taxon>
        <taxon>Dothideomycetes</taxon>
        <taxon>Dothideomycetidae</taxon>
        <taxon>Mycosphaerellales</taxon>
        <taxon>Teratosphaeriaceae</taxon>
        <taxon>Teratosphaeria</taxon>
    </lineage>
</organism>
<dbReference type="GO" id="GO:0000026">
    <property type="term" value="F:alpha-1,2-mannosyltransferase activity"/>
    <property type="evidence" value="ECO:0007669"/>
    <property type="project" value="TreeGrafter"/>
</dbReference>
<proteinExistence type="inferred from homology"/>
<keyword evidence="4" id="KW-0808">Transferase</keyword>
<dbReference type="PANTHER" id="PTHR31646">
    <property type="entry name" value="ALPHA-1,2-MANNOSYLTRANSFERASE MNN2"/>
    <property type="match status" value="1"/>
</dbReference>
<feature type="compositionally biased region" description="Basic and acidic residues" evidence="10">
    <location>
        <begin position="79"/>
        <end position="94"/>
    </location>
</feature>
<dbReference type="AlphaFoldDB" id="A0A9W7SYQ5"/>
<dbReference type="Pfam" id="PF11051">
    <property type="entry name" value="Mannosyl_trans3"/>
    <property type="match status" value="2"/>
</dbReference>
<name>A0A9W7SYQ5_9PEZI</name>
<keyword evidence="9" id="KW-0472">Membrane</keyword>
<evidence type="ECO:0000256" key="2">
    <source>
        <dbReference type="ARBA" id="ARBA00004922"/>
    </source>
</evidence>
<keyword evidence="6" id="KW-0735">Signal-anchor</keyword>
<evidence type="ECO:0000313" key="13">
    <source>
        <dbReference type="Proteomes" id="UP001138500"/>
    </source>
</evidence>
<reference evidence="12 13" key="1">
    <citation type="journal article" date="2018" name="IMA Fungus">
        <title>IMA Genome-F 10: Nine draft genome sequences of Claviceps purpurea s.lat., including C. arundinis, C. humidiphila, and C. cf. spartinae, pseudomolecules for the pitch canker pathogen Fusarium circinatum, draft genome of Davidsoniella eucalypti, Grosmannia galeiformis, Quambalaria eucalypti, and Teratosphaeria destructans.</title>
        <authorList>
            <person name="Wingfield B.D."/>
            <person name="Liu M."/>
            <person name="Nguyen H.D."/>
            <person name="Lane F.A."/>
            <person name="Morgan S.W."/>
            <person name="De Vos L."/>
            <person name="Wilken P.M."/>
            <person name="Duong T.A."/>
            <person name="Aylward J."/>
            <person name="Coetzee M.P."/>
            <person name="Dadej K."/>
            <person name="De Beer Z.W."/>
            <person name="Findlay W."/>
            <person name="Havenga M."/>
            <person name="Kolarik M."/>
            <person name="Menzies J.G."/>
            <person name="Naidoo K."/>
            <person name="Pochopski O."/>
            <person name="Shoukouhi P."/>
            <person name="Santana Q.C."/>
            <person name="Seifert K.A."/>
            <person name="Soal N."/>
            <person name="Steenkamp E.T."/>
            <person name="Tatham C.T."/>
            <person name="van der Nest M.A."/>
            <person name="Wingfield M.J."/>
        </authorList>
    </citation>
    <scope>NUCLEOTIDE SEQUENCE [LARGE SCALE GENOMIC DNA]</scope>
    <source>
        <strain evidence="12">CMW44962</strain>
    </source>
</reference>
<dbReference type="InterPro" id="IPR022751">
    <property type="entry name" value="Alpha_mannosyltransferase"/>
</dbReference>
<sequence length="576" mass="64818">MLAQLGRPAARWIAVAVVLLILLVWHAGPSDNLSIPRFGSSSPPATGPKTEDVVTGATGDGRQHMEVPNVVANPSRPDIVLDTRPDAQDADKFPDQPTAEQSAWQEAQQAQSQQADSYLEHFKRIVEEPPMSVKDTKATCHWTDIKDVDFQFGDDADWVVQDRSDAEIAAHQKEWHDFVKSELIPYETVAPKFSGKGIVVCAGNERSLLRLQVLLRMLTHLQSKVPVEVHYFGDEELSEHNRTDLQGMYPNTFFNDLNGPDVILSTKHENFWINYNVKTASLLNSRFAEPLLMDSDNVPVSDPAGLWTSESYKTFGTVFWPDIARTRKENPMWAITNTPCKPDEYEQESGQLLVDKRRFWYHLQLAAWFGHQDYYQKFLLGDKDCFRFAWHALKTPYGRPARWLTSVGYVGRPKGEPDFPHEMAPSEFDDSMSKYQGGAKSTYCGHSFGQHHPDGVDAPIQFVHGGLLKTLDNARIIHMREHGGFFSAYKASSKASVISAVTEKVHIKYDGGDYASEEGLEHGSQCTDMDEVVPRPIGDSNTKELVGFEDAFAKAGGFWMLNETLWNDNNIPNLRN</sequence>
<keyword evidence="13" id="KW-1185">Reference proteome</keyword>